<dbReference type="AlphaFoldDB" id="A0A9P7B6S6"/>
<sequence>MVAPKNRKTATVSVVTSPPERPWEVVPDTRCAWCDKPASSRCSSCQTIRFCSEECQRACWPIHKTLCKVDPKLFRFPPLPAADIEKLKKIKDESYGGPFTTYVVEGSLLQRIPKFLPPAIPSFSWEEIANILASPTSTEPVNITNDIREQIHAHARAHLYNYKQADLMPHGPDRTWIRVAHHVVTVVWAWDQGKYGDYSACLKPGEIFRVYNGYLRQCVLFQWARDIALEATRTKAPREELRAAGARAADLIERAKNTWEVESATVQQPDSWLTFKLSEIQWPMTNLGNS</sequence>
<feature type="domain" description="MYND-type" evidence="5">
    <location>
        <begin position="31"/>
        <end position="67"/>
    </location>
</feature>
<dbReference type="Gene3D" id="6.10.140.2220">
    <property type="match status" value="1"/>
</dbReference>
<dbReference type="OrthoDB" id="2530336at2759"/>
<dbReference type="PROSITE" id="PS50865">
    <property type="entry name" value="ZF_MYND_2"/>
    <property type="match status" value="1"/>
</dbReference>
<keyword evidence="3" id="KW-0862">Zinc</keyword>
<protein>
    <recommendedName>
        <fullName evidence="5">MYND-type domain-containing protein</fullName>
    </recommendedName>
</protein>
<dbReference type="PROSITE" id="PS01360">
    <property type="entry name" value="ZF_MYND_1"/>
    <property type="match status" value="1"/>
</dbReference>
<proteinExistence type="predicted"/>
<evidence type="ECO:0000313" key="7">
    <source>
        <dbReference type="Proteomes" id="UP000777482"/>
    </source>
</evidence>
<accession>A0A9P7B6S6</accession>
<reference evidence="6 7" key="1">
    <citation type="submission" date="2020-11" db="EMBL/GenBank/DDBJ databases">
        <title>Kefir isolates.</title>
        <authorList>
            <person name="Marcisauskas S."/>
            <person name="Kim Y."/>
            <person name="Blasche S."/>
        </authorList>
    </citation>
    <scope>NUCLEOTIDE SEQUENCE [LARGE SCALE GENOMIC DNA]</scope>
    <source>
        <strain evidence="6 7">KR</strain>
    </source>
</reference>
<comment type="caution">
    <text evidence="6">The sequence shown here is derived from an EMBL/GenBank/DDBJ whole genome shotgun (WGS) entry which is preliminary data.</text>
</comment>
<evidence type="ECO:0000256" key="4">
    <source>
        <dbReference type="PROSITE-ProRule" id="PRU00134"/>
    </source>
</evidence>
<evidence type="ECO:0000259" key="5">
    <source>
        <dbReference type="PROSITE" id="PS50865"/>
    </source>
</evidence>
<dbReference type="GO" id="GO:0008270">
    <property type="term" value="F:zinc ion binding"/>
    <property type="evidence" value="ECO:0007669"/>
    <property type="project" value="UniProtKB-KW"/>
</dbReference>
<dbReference type="SUPFAM" id="SSF144232">
    <property type="entry name" value="HIT/MYND zinc finger-like"/>
    <property type="match status" value="1"/>
</dbReference>
<evidence type="ECO:0000313" key="6">
    <source>
        <dbReference type="EMBL" id="KAG0663050.1"/>
    </source>
</evidence>
<keyword evidence="1" id="KW-0479">Metal-binding</keyword>
<organism evidence="6 7">
    <name type="scientific">Rhodotorula mucilaginosa</name>
    <name type="common">Yeast</name>
    <name type="synonym">Rhodotorula rubra</name>
    <dbReference type="NCBI Taxonomy" id="5537"/>
    <lineage>
        <taxon>Eukaryota</taxon>
        <taxon>Fungi</taxon>
        <taxon>Dikarya</taxon>
        <taxon>Basidiomycota</taxon>
        <taxon>Pucciniomycotina</taxon>
        <taxon>Microbotryomycetes</taxon>
        <taxon>Sporidiobolales</taxon>
        <taxon>Sporidiobolaceae</taxon>
        <taxon>Rhodotorula</taxon>
    </lineage>
</organism>
<dbReference type="InterPro" id="IPR002893">
    <property type="entry name" value="Znf_MYND"/>
</dbReference>
<gene>
    <name evidence="6" type="ORF">C6P46_002893</name>
</gene>
<name>A0A9P7B6S6_RHOMI</name>
<dbReference type="EMBL" id="PUHQ01000022">
    <property type="protein sequence ID" value="KAG0663050.1"/>
    <property type="molecule type" value="Genomic_DNA"/>
</dbReference>
<dbReference type="Pfam" id="PF01753">
    <property type="entry name" value="zf-MYND"/>
    <property type="match status" value="1"/>
</dbReference>
<evidence type="ECO:0000256" key="3">
    <source>
        <dbReference type="ARBA" id="ARBA00022833"/>
    </source>
</evidence>
<dbReference type="Proteomes" id="UP000777482">
    <property type="component" value="Unassembled WGS sequence"/>
</dbReference>
<evidence type="ECO:0000256" key="2">
    <source>
        <dbReference type="ARBA" id="ARBA00022771"/>
    </source>
</evidence>
<evidence type="ECO:0000256" key="1">
    <source>
        <dbReference type="ARBA" id="ARBA00022723"/>
    </source>
</evidence>
<keyword evidence="2 4" id="KW-0863">Zinc-finger</keyword>
<keyword evidence="7" id="KW-1185">Reference proteome</keyword>